<reference evidence="2 3" key="1">
    <citation type="journal article" date="2023" name="BMC Biol.">
        <title>The compact genome of the sponge Oopsacas minuta (Hexactinellida) is lacking key metazoan core genes.</title>
        <authorList>
            <person name="Santini S."/>
            <person name="Schenkelaars Q."/>
            <person name="Jourda C."/>
            <person name="Duchesne M."/>
            <person name="Belahbib H."/>
            <person name="Rocher C."/>
            <person name="Selva M."/>
            <person name="Riesgo A."/>
            <person name="Vervoort M."/>
            <person name="Leys S.P."/>
            <person name="Kodjabachian L."/>
            <person name="Le Bivic A."/>
            <person name="Borchiellini C."/>
            <person name="Claverie J.M."/>
            <person name="Renard E."/>
        </authorList>
    </citation>
    <scope>NUCLEOTIDE SEQUENCE [LARGE SCALE GENOMIC DNA]</scope>
    <source>
        <strain evidence="2">SPO-2</strain>
    </source>
</reference>
<evidence type="ECO:0000256" key="1">
    <source>
        <dbReference type="SAM" id="MobiDB-lite"/>
    </source>
</evidence>
<protein>
    <submittedName>
        <fullName evidence="2">Uncharacterized protein</fullName>
    </submittedName>
</protein>
<keyword evidence="3" id="KW-1185">Reference proteome</keyword>
<name>A0AAV7KC52_9METZ</name>
<feature type="compositionally biased region" description="Polar residues" evidence="1">
    <location>
        <begin position="10"/>
        <end position="23"/>
    </location>
</feature>
<feature type="region of interest" description="Disordered" evidence="1">
    <location>
        <begin position="1"/>
        <end position="23"/>
    </location>
</feature>
<proteinExistence type="predicted"/>
<sequence>MASRDPQYVTGMSESSDSDQELMSSVISHTDSQVGVCSQQSLLSPSIFQSLVSLTFKTPANTLAPKRQRSVTGARRGGSKAINLQRNWVTNTMAGRKLKFQEKGRLTLRKVKVLSEDDKEIFEQVRPWKEIMWLI</sequence>
<dbReference type="EMBL" id="JAKMXF010000077">
    <property type="protein sequence ID" value="KAI6658788.1"/>
    <property type="molecule type" value="Genomic_DNA"/>
</dbReference>
<dbReference type="Proteomes" id="UP001165289">
    <property type="component" value="Unassembled WGS sequence"/>
</dbReference>
<dbReference type="AlphaFoldDB" id="A0AAV7KC52"/>
<evidence type="ECO:0000313" key="2">
    <source>
        <dbReference type="EMBL" id="KAI6658788.1"/>
    </source>
</evidence>
<organism evidence="2 3">
    <name type="scientific">Oopsacas minuta</name>
    <dbReference type="NCBI Taxonomy" id="111878"/>
    <lineage>
        <taxon>Eukaryota</taxon>
        <taxon>Metazoa</taxon>
        <taxon>Porifera</taxon>
        <taxon>Hexactinellida</taxon>
        <taxon>Hexasterophora</taxon>
        <taxon>Lyssacinosida</taxon>
        <taxon>Leucopsacidae</taxon>
        <taxon>Oopsacas</taxon>
    </lineage>
</organism>
<accession>A0AAV7KC52</accession>
<gene>
    <name evidence="2" type="ORF">LOD99_15113</name>
</gene>
<comment type="caution">
    <text evidence="2">The sequence shown here is derived from an EMBL/GenBank/DDBJ whole genome shotgun (WGS) entry which is preliminary data.</text>
</comment>
<evidence type="ECO:0000313" key="3">
    <source>
        <dbReference type="Proteomes" id="UP001165289"/>
    </source>
</evidence>